<evidence type="ECO:0000259" key="8">
    <source>
        <dbReference type="Pfam" id="PF01757"/>
    </source>
</evidence>
<protein>
    <submittedName>
        <fullName evidence="9">Acyltransferase</fullName>
    </submittedName>
</protein>
<evidence type="ECO:0000256" key="7">
    <source>
        <dbReference type="SAM" id="Phobius"/>
    </source>
</evidence>
<evidence type="ECO:0000256" key="5">
    <source>
        <dbReference type="ARBA" id="ARBA00022989"/>
    </source>
</evidence>
<gene>
    <name evidence="9" type="ORF">HMPREF0908_0586</name>
</gene>
<evidence type="ECO:0000256" key="3">
    <source>
        <dbReference type="ARBA" id="ARBA00022475"/>
    </source>
</evidence>
<keyword evidence="9" id="KW-0808">Transferase</keyword>
<evidence type="ECO:0000256" key="6">
    <source>
        <dbReference type="ARBA" id="ARBA00023136"/>
    </source>
</evidence>
<keyword evidence="10" id="KW-1185">Reference proteome</keyword>
<keyword evidence="5 7" id="KW-1133">Transmembrane helix</keyword>
<dbReference type="eggNOG" id="COG3274">
    <property type="taxonomic scope" value="Bacteria"/>
</dbReference>
<feature type="transmembrane region" description="Helical" evidence="7">
    <location>
        <begin position="260"/>
        <end position="277"/>
    </location>
</feature>
<dbReference type="GO" id="GO:0016413">
    <property type="term" value="F:O-acetyltransferase activity"/>
    <property type="evidence" value="ECO:0007669"/>
    <property type="project" value="TreeGrafter"/>
</dbReference>
<evidence type="ECO:0000313" key="9">
    <source>
        <dbReference type="EMBL" id="EEQ49081.1"/>
    </source>
</evidence>
<dbReference type="InterPro" id="IPR002656">
    <property type="entry name" value="Acyl_transf_3_dom"/>
</dbReference>
<keyword evidence="4 7" id="KW-0812">Transmembrane</keyword>
<dbReference type="Pfam" id="PF01757">
    <property type="entry name" value="Acyl_transf_3"/>
    <property type="match status" value="1"/>
</dbReference>
<evidence type="ECO:0000256" key="4">
    <source>
        <dbReference type="ARBA" id="ARBA00022692"/>
    </source>
</evidence>
<sequence length="366" mass="42222">MRSGYSSEWEKIQYEHAHLSSTARISNIEMLRIVCMVMIILFHYYLYGAFSKEMDVTASHVVMQLLSSGSKIGVDVFVVITGYFLITQEFRWLKLCKFFSCTYFWSLVILAFAIFMFGVDQLAPDRILESLFPLTPLNWFARSYFILYIIFPLLNRFIFRVSRRTLGCVILVLTMYFYVVPTVLGGTRGGYGNSTFMFADMYMIGAYIRQYGNERLARQLKIAGVLGLIVLASSVLFFDYMGLSDPFYRIQSNVLSCTKSGENVFALMTAMGLFVWAKDVRMAFHPRINTIAATTFGIYLIHDNSFVSMWLWNDVMQGYRFYDTPFAVPHMILSAAAVFAVCSGLEYIRIRLVERPLMRMLGRRIK</sequence>
<feature type="transmembrane region" description="Helical" evidence="7">
    <location>
        <begin position="62"/>
        <end position="86"/>
    </location>
</feature>
<comment type="subcellular location">
    <subcellularLocation>
        <location evidence="1">Cell membrane</location>
        <topology evidence="1">Multi-pass membrane protein</topology>
    </subcellularLocation>
</comment>
<feature type="transmembrane region" description="Helical" evidence="7">
    <location>
        <begin position="220"/>
        <end position="240"/>
    </location>
</feature>
<feature type="transmembrane region" description="Helical" evidence="7">
    <location>
        <begin position="332"/>
        <end position="350"/>
    </location>
</feature>
<feature type="transmembrane region" description="Helical" evidence="7">
    <location>
        <begin position="289"/>
        <end position="312"/>
    </location>
</feature>
<name>C4V242_9FIRM</name>
<organism evidence="9 10">
    <name type="scientific">Selenomonas flueggei ATCC 43531</name>
    <dbReference type="NCBI Taxonomy" id="638302"/>
    <lineage>
        <taxon>Bacteria</taxon>
        <taxon>Bacillati</taxon>
        <taxon>Bacillota</taxon>
        <taxon>Negativicutes</taxon>
        <taxon>Selenomonadales</taxon>
        <taxon>Selenomonadaceae</taxon>
        <taxon>Selenomonas</taxon>
    </lineage>
</organism>
<comment type="similarity">
    <text evidence="2">Belongs to the acyltransferase 3 family.</text>
</comment>
<keyword evidence="6 7" id="KW-0472">Membrane</keyword>
<comment type="caution">
    <text evidence="9">The sequence shown here is derived from an EMBL/GenBank/DDBJ whole genome shotgun (WGS) entry which is preliminary data.</text>
</comment>
<dbReference type="AlphaFoldDB" id="C4V242"/>
<dbReference type="HOGENOM" id="CLU_061343_1_0_9"/>
<proteinExistence type="inferred from homology"/>
<dbReference type="OrthoDB" id="9816377at2"/>
<keyword evidence="9" id="KW-0012">Acyltransferase</keyword>
<dbReference type="PANTHER" id="PTHR40074">
    <property type="entry name" value="O-ACETYLTRANSFERASE WECH"/>
    <property type="match status" value="1"/>
</dbReference>
<dbReference type="PANTHER" id="PTHR40074:SF2">
    <property type="entry name" value="O-ACETYLTRANSFERASE WECH"/>
    <property type="match status" value="1"/>
</dbReference>
<evidence type="ECO:0000256" key="1">
    <source>
        <dbReference type="ARBA" id="ARBA00004651"/>
    </source>
</evidence>
<dbReference type="Proteomes" id="UP000005309">
    <property type="component" value="Unassembled WGS sequence"/>
</dbReference>
<feature type="transmembrane region" description="Helical" evidence="7">
    <location>
        <begin position="166"/>
        <end position="184"/>
    </location>
</feature>
<feature type="transmembrane region" description="Helical" evidence="7">
    <location>
        <begin position="190"/>
        <end position="208"/>
    </location>
</feature>
<dbReference type="EMBL" id="ACLA01000008">
    <property type="protein sequence ID" value="EEQ49081.1"/>
    <property type="molecule type" value="Genomic_DNA"/>
</dbReference>
<feature type="transmembrane region" description="Helical" evidence="7">
    <location>
        <begin position="98"/>
        <end position="119"/>
    </location>
</feature>
<dbReference type="GO" id="GO:0009246">
    <property type="term" value="P:enterobacterial common antigen biosynthetic process"/>
    <property type="evidence" value="ECO:0007669"/>
    <property type="project" value="TreeGrafter"/>
</dbReference>
<accession>C4V242</accession>
<feature type="domain" description="Acyltransferase 3" evidence="8">
    <location>
        <begin position="26"/>
        <end position="342"/>
    </location>
</feature>
<keyword evidence="3" id="KW-1003">Cell membrane</keyword>
<evidence type="ECO:0000256" key="2">
    <source>
        <dbReference type="ARBA" id="ARBA00007400"/>
    </source>
</evidence>
<feature type="transmembrane region" description="Helical" evidence="7">
    <location>
        <begin position="30"/>
        <end position="50"/>
    </location>
</feature>
<dbReference type="STRING" id="638302.HMPREF0908_0586"/>
<dbReference type="GO" id="GO:0005886">
    <property type="term" value="C:plasma membrane"/>
    <property type="evidence" value="ECO:0007669"/>
    <property type="project" value="UniProtKB-SubCell"/>
</dbReference>
<evidence type="ECO:0000313" key="10">
    <source>
        <dbReference type="Proteomes" id="UP000005309"/>
    </source>
</evidence>
<reference evidence="9 10" key="1">
    <citation type="submission" date="2009-04" db="EMBL/GenBank/DDBJ databases">
        <authorList>
            <person name="Qin X."/>
            <person name="Bachman B."/>
            <person name="Battles P."/>
            <person name="Bell A."/>
            <person name="Bess C."/>
            <person name="Bickham C."/>
            <person name="Chaboub L."/>
            <person name="Chen D."/>
            <person name="Coyle M."/>
            <person name="Deiros D.R."/>
            <person name="Dinh H."/>
            <person name="Forbes L."/>
            <person name="Fowler G."/>
            <person name="Francisco L."/>
            <person name="Fu Q."/>
            <person name="Gubbala S."/>
            <person name="Hale W."/>
            <person name="Han Y."/>
            <person name="Hemphill L."/>
            <person name="Highlander S.K."/>
            <person name="Hirani K."/>
            <person name="Hogues M."/>
            <person name="Jackson L."/>
            <person name="Jakkamsetti A."/>
            <person name="Javaid M."/>
            <person name="Jiang H."/>
            <person name="Korchina V."/>
            <person name="Kovar C."/>
            <person name="Lara F."/>
            <person name="Lee S."/>
            <person name="Mata R."/>
            <person name="Mathew T."/>
            <person name="Moen C."/>
            <person name="Morales K."/>
            <person name="Munidasa M."/>
            <person name="Nazareth L."/>
            <person name="Ngo R."/>
            <person name="Nguyen L."/>
            <person name="Okwuonu G."/>
            <person name="Ongeri F."/>
            <person name="Patil S."/>
            <person name="Petrosino J."/>
            <person name="Pham C."/>
            <person name="Pham P."/>
            <person name="Pu L.-L."/>
            <person name="Puazo M."/>
            <person name="Raj R."/>
            <person name="Reid J."/>
            <person name="Rouhana J."/>
            <person name="Saada N."/>
            <person name="Shang Y."/>
            <person name="Simmons D."/>
            <person name="Thornton R."/>
            <person name="Warren J."/>
            <person name="Weissenberger G."/>
            <person name="Zhang J."/>
            <person name="Zhang L."/>
            <person name="Zhou C."/>
            <person name="Zhu D."/>
            <person name="Muzny D."/>
            <person name="Worley K."/>
            <person name="Gibbs R."/>
        </authorList>
    </citation>
    <scope>NUCLEOTIDE SEQUENCE [LARGE SCALE GENOMIC DNA]</scope>
    <source>
        <strain evidence="9 10">ATCC 43531</strain>
    </source>
</reference>
<feature type="transmembrane region" description="Helical" evidence="7">
    <location>
        <begin position="139"/>
        <end position="159"/>
    </location>
</feature>